<sequence length="224" mass="26551">MIPVDWIYTPIIVLYSNQQEKKNHLSEYQQISIVKNCLRWILLYETYFPSLATAVNPTDRFCRLTCVFLGSDELFLNEEIHLLLELCLKNILEKFEDQLNFDEPLSGLKNFQDFYNQMLEQYQGVSYGDQLFGNFVLVPLSQKQNVQWRKTFWSEYMGAVQILNFPKEKLMSKLDNYLYPLEEDESLLKCYKVALSRNAVRRTSILHQIASHHYKEFMNRGTST</sequence>
<evidence type="ECO:0000313" key="3">
    <source>
        <dbReference type="Proteomes" id="UP001516400"/>
    </source>
</evidence>
<evidence type="ECO:0000259" key="1">
    <source>
        <dbReference type="Pfam" id="PF25766"/>
    </source>
</evidence>
<dbReference type="PANTHER" id="PTHR21483">
    <property type="entry name" value="RNA POLYMERASE II-ASSOCIATED PROTEIN 1"/>
    <property type="match status" value="1"/>
</dbReference>
<accession>A0ABD2MUY2</accession>
<evidence type="ECO:0000313" key="2">
    <source>
        <dbReference type="EMBL" id="KAL3269974.1"/>
    </source>
</evidence>
<reference evidence="2 3" key="1">
    <citation type="journal article" date="2021" name="BMC Biol.">
        <title>Horizontally acquired antibacterial genes associated with adaptive radiation of ladybird beetles.</title>
        <authorList>
            <person name="Li H.S."/>
            <person name="Tang X.F."/>
            <person name="Huang Y.H."/>
            <person name="Xu Z.Y."/>
            <person name="Chen M.L."/>
            <person name="Du X.Y."/>
            <person name="Qiu B.Y."/>
            <person name="Chen P.T."/>
            <person name="Zhang W."/>
            <person name="Slipinski A."/>
            <person name="Escalona H.E."/>
            <person name="Waterhouse R.M."/>
            <person name="Zwick A."/>
            <person name="Pang H."/>
        </authorList>
    </citation>
    <scope>NUCLEOTIDE SEQUENCE [LARGE SCALE GENOMIC DNA]</scope>
    <source>
        <strain evidence="2">SYSU2018</strain>
    </source>
</reference>
<organism evidence="2 3">
    <name type="scientific">Cryptolaemus montrouzieri</name>
    <dbReference type="NCBI Taxonomy" id="559131"/>
    <lineage>
        <taxon>Eukaryota</taxon>
        <taxon>Metazoa</taxon>
        <taxon>Ecdysozoa</taxon>
        <taxon>Arthropoda</taxon>
        <taxon>Hexapoda</taxon>
        <taxon>Insecta</taxon>
        <taxon>Pterygota</taxon>
        <taxon>Neoptera</taxon>
        <taxon>Endopterygota</taxon>
        <taxon>Coleoptera</taxon>
        <taxon>Polyphaga</taxon>
        <taxon>Cucujiformia</taxon>
        <taxon>Coccinelloidea</taxon>
        <taxon>Coccinellidae</taxon>
        <taxon>Scymninae</taxon>
        <taxon>Scymnini</taxon>
        <taxon>Cryptolaemus</taxon>
    </lineage>
</organism>
<dbReference type="PANTHER" id="PTHR21483:SF18">
    <property type="entry name" value="RNA POLYMERASE II-ASSOCIATED PROTEIN 1"/>
    <property type="match status" value="1"/>
</dbReference>
<keyword evidence="3" id="KW-1185">Reference proteome</keyword>
<dbReference type="AlphaFoldDB" id="A0ABD2MUY2"/>
<protein>
    <recommendedName>
        <fullName evidence="1">RPAP1/MINIYO-like TPR repeats domain-containing protein</fullName>
    </recommendedName>
</protein>
<comment type="caution">
    <text evidence="2">The sequence shown here is derived from an EMBL/GenBank/DDBJ whole genome shotgun (WGS) entry which is preliminary data.</text>
</comment>
<dbReference type="Pfam" id="PF25766">
    <property type="entry name" value="TPR_RPAP1"/>
    <property type="match status" value="1"/>
</dbReference>
<gene>
    <name evidence="2" type="ORF">HHI36_009029</name>
</gene>
<feature type="domain" description="RPAP1/MINIYO-like TPR repeats" evidence="1">
    <location>
        <begin position="7"/>
        <end position="221"/>
    </location>
</feature>
<dbReference type="EMBL" id="JABFTP020000021">
    <property type="protein sequence ID" value="KAL3269974.1"/>
    <property type="molecule type" value="Genomic_DNA"/>
</dbReference>
<dbReference type="Proteomes" id="UP001516400">
    <property type="component" value="Unassembled WGS sequence"/>
</dbReference>
<dbReference type="InterPro" id="IPR057989">
    <property type="entry name" value="TPR_RPAP1/MINIYO-like"/>
</dbReference>
<dbReference type="InterPro" id="IPR039913">
    <property type="entry name" value="RPAP1/Rba50"/>
</dbReference>
<name>A0ABD2MUY2_9CUCU</name>
<proteinExistence type="predicted"/>